<sequence length="533" mass="61568">STYIGLQRRFRARACVTHKATCAPILRQQREVPIIGDRQWYIGCRSWNWSTQHTESHFIQQVSYKVDRVYLQQLLEHGLPNAETNTQGCNVVEPRTSRIKQCVIWNILIPNDIETIPYFVLIAFGTHSHIPPPPSIPGEKQLQSIKNILHPMLTPGVTRSQFLNSPQLAAYLASKGFRSIEDLSITFANKDRITRVIKHETLTRFPYGSGLEGVLFEWKTRHQNPETMQAYIRRITSSVSGNTIICFYNQQAKILLTQETFQMDMSFKRLRRPWSEVLIAVFDSKQSKPVLTLGRIITDTEKRDMYQLAISAFFEECSKRVQKRVEWYHLHGRGFKGITVDMDTKQMGGFGRYLQSIDPERRQWDWQLQSCVRFCYVHFMRGINTATAGEERSEYSAWGRMKALLNASTRNEYYELLDIIIATEQKASIQEWAKHKKGSVIAAGLVQCCSNIPILNWNLLESHSNAAEQAGQKSYRTGKSLPLLQAITAAMQMDLQDVREYDAYSKYGIRHNYRAASTISQRYFNNRARETSK</sequence>
<organism evidence="1 2">
    <name type="scientific">Melanomma pulvis-pyrius CBS 109.77</name>
    <dbReference type="NCBI Taxonomy" id="1314802"/>
    <lineage>
        <taxon>Eukaryota</taxon>
        <taxon>Fungi</taxon>
        <taxon>Dikarya</taxon>
        <taxon>Ascomycota</taxon>
        <taxon>Pezizomycotina</taxon>
        <taxon>Dothideomycetes</taxon>
        <taxon>Pleosporomycetidae</taxon>
        <taxon>Pleosporales</taxon>
        <taxon>Melanommataceae</taxon>
        <taxon>Melanomma</taxon>
    </lineage>
</organism>
<dbReference type="AlphaFoldDB" id="A0A6A6WN85"/>
<gene>
    <name evidence="1" type="ORF">K505DRAFT_382079</name>
</gene>
<evidence type="ECO:0000313" key="1">
    <source>
        <dbReference type="EMBL" id="KAF2785530.1"/>
    </source>
</evidence>
<reference evidence="1" key="1">
    <citation type="journal article" date="2020" name="Stud. Mycol.">
        <title>101 Dothideomycetes genomes: a test case for predicting lifestyles and emergence of pathogens.</title>
        <authorList>
            <person name="Haridas S."/>
            <person name="Albert R."/>
            <person name="Binder M."/>
            <person name="Bloem J."/>
            <person name="Labutti K."/>
            <person name="Salamov A."/>
            <person name="Andreopoulos B."/>
            <person name="Baker S."/>
            <person name="Barry K."/>
            <person name="Bills G."/>
            <person name="Bluhm B."/>
            <person name="Cannon C."/>
            <person name="Castanera R."/>
            <person name="Culley D."/>
            <person name="Daum C."/>
            <person name="Ezra D."/>
            <person name="Gonzalez J."/>
            <person name="Henrissat B."/>
            <person name="Kuo A."/>
            <person name="Liang C."/>
            <person name="Lipzen A."/>
            <person name="Lutzoni F."/>
            <person name="Magnuson J."/>
            <person name="Mondo S."/>
            <person name="Nolan M."/>
            <person name="Ohm R."/>
            <person name="Pangilinan J."/>
            <person name="Park H.-J."/>
            <person name="Ramirez L."/>
            <person name="Alfaro M."/>
            <person name="Sun H."/>
            <person name="Tritt A."/>
            <person name="Yoshinaga Y."/>
            <person name="Zwiers L.-H."/>
            <person name="Turgeon B."/>
            <person name="Goodwin S."/>
            <person name="Spatafora J."/>
            <person name="Crous P."/>
            <person name="Grigoriev I."/>
        </authorList>
    </citation>
    <scope>NUCLEOTIDE SEQUENCE</scope>
    <source>
        <strain evidence="1">CBS 109.77</strain>
    </source>
</reference>
<feature type="non-terminal residue" evidence="1">
    <location>
        <position position="1"/>
    </location>
</feature>
<name>A0A6A6WN85_9PLEO</name>
<dbReference type="EMBL" id="MU002897">
    <property type="protein sequence ID" value="KAF2785530.1"/>
    <property type="molecule type" value="Genomic_DNA"/>
</dbReference>
<accession>A0A6A6WN85</accession>
<protein>
    <recommendedName>
        <fullName evidence="3">MULE transposase domain-containing protein</fullName>
    </recommendedName>
</protein>
<evidence type="ECO:0008006" key="3">
    <source>
        <dbReference type="Google" id="ProtNLM"/>
    </source>
</evidence>
<dbReference type="Proteomes" id="UP000799757">
    <property type="component" value="Unassembled WGS sequence"/>
</dbReference>
<proteinExistence type="predicted"/>
<dbReference type="OrthoDB" id="3940819at2759"/>
<keyword evidence="2" id="KW-1185">Reference proteome</keyword>
<evidence type="ECO:0000313" key="2">
    <source>
        <dbReference type="Proteomes" id="UP000799757"/>
    </source>
</evidence>